<dbReference type="Gene3D" id="2.40.128.20">
    <property type="match status" value="1"/>
</dbReference>
<evidence type="ECO:0000256" key="8">
    <source>
        <dbReference type="ARBA" id="ARBA00023139"/>
    </source>
</evidence>
<dbReference type="Proteomes" id="UP000280368">
    <property type="component" value="Unassembled WGS sequence"/>
</dbReference>
<evidence type="ECO:0000256" key="3">
    <source>
        <dbReference type="ARBA" id="ARBA00006889"/>
    </source>
</evidence>
<comment type="similarity">
    <text evidence="3 13">Belongs to the calycin superfamily. Lipocalin family.</text>
</comment>
<comment type="caution">
    <text evidence="16">The sequence shown here is derived from an EMBL/GenBank/DDBJ whole genome shotgun (WGS) entry which is preliminary data.</text>
</comment>
<dbReference type="SUPFAM" id="SSF50814">
    <property type="entry name" value="Lipocalins"/>
    <property type="match status" value="1"/>
</dbReference>
<dbReference type="PIRSF" id="PIRSF036893">
    <property type="entry name" value="Lipocalin_ApoD"/>
    <property type="match status" value="1"/>
</dbReference>
<proteinExistence type="inferred from homology"/>
<evidence type="ECO:0000256" key="10">
    <source>
        <dbReference type="ARBA" id="ARBA00023288"/>
    </source>
</evidence>
<feature type="domain" description="Lipocalin/cytosolic fatty-acid binding" evidence="15">
    <location>
        <begin position="38"/>
        <end position="174"/>
    </location>
</feature>
<dbReference type="InterPro" id="IPR047202">
    <property type="entry name" value="Lipocalin_Blc-like_dom"/>
</dbReference>
<dbReference type="InterPro" id="IPR022271">
    <property type="entry name" value="Lipocalin_ApoD"/>
</dbReference>
<dbReference type="InterPro" id="IPR000566">
    <property type="entry name" value="Lipocln_cytosolic_FA-bd_dom"/>
</dbReference>
<dbReference type="Pfam" id="PF08212">
    <property type="entry name" value="Lipocalin_2"/>
    <property type="match status" value="1"/>
</dbReference>
<reference evidence="16 17" key="1">
    <citation type="submission" date="2018-10" db="EMBL/GenBank/DDBJ databases">
        <title>Genomic Encyclopedia of Archaeal and Bacterial Type Strains, Phase II (KMG-II): from individual species to whole genera.</title>
        <authorList>
            <person name="Goeker M."/>
        </authorList>
    </citation>
    <scope>NUCLEOTIDE SEQUENCE [LARGE SCALE GENOMIC DNA]</scope>
    <source>
        <strain evidence="16 17">DSM 19727</strain>
    </source>
</reference>
<dbReference type="GO" id="GO:0009279">
    <property type="term" value="C:cell outer membrane"/>
    <property type="evidence" value="ECO:0007669"/>
    <property type="project" value="UniProtKB-SubCell"/>
</dbReference>
<keyword evidence="7" id="KW-0472">Membrane</keyword>
<keyword evidence="10 14" id="KW-0449">Lipoprotein</keyword>
<dbReference type="GO" id="GO:0006950">
    <property type="term" value="P:response to stress"/>
    <property type="evidence" value="ECO:0007669"/>
    <property type="project" value="UniProtKB-ARBA"/>
</dbReference>
<evidence type="ECO:0000313" key="17">
    <source>
        <dbReference type="Proteomes" id="UP000280368"/>
    </source>
</evidence>
<name>A0A3L9ZX15_9FLAO</name>
<dbReference type="PANTHER" id="PTHR10612:SF34">
    <property type="entry name" value="APOLIPOPROTEIN D"/>
    <property type="match status" value="1"/>
</dbReference>
<gene>
    <name evidence="16" type="ORF">BC961_2295</name>
</gene>
<evidence type="ECO:0000256" key="13">
    <source>
        <dbReference type="PIRNR" id="PIRNR036893"/>
    </source>
</evidence>
<dbReference type="PROSITE" id="PS51257">
    <property type="entry name" value="PROKAR_LIPOPROTEIN"/>
    <property type="match status" value="1"/>
</dbReference>
<evidence type="ECO:0000256" key="11">
    <source>
        <dbReference type="ARBA" id="ARBA00057024"/>
    </source>
</evidence>
<dbReference type="PRINTS" id="PR01171">
    <property type="entry name" value="BCTLIPOCALIN"/>
</dbReference>
<dbReference type="CDD" id="cd19438">
    <property type="entry name" value="lipocalin_Blc-like"/>
    <property type="match status" value="1"/>
</dbReference>
<dbReference type="AlphaFoldDB" id="A0A3L9ZX15"/>
<comment type="function">
    <text evidence="11">Involved in the storage or transport of lipids necessary for membrane maintenance under stressful conditions. Displays a binding preference for lysophospholipids.</text>
</comment>
<evidence type="ECO:0000256" key="2">
    <source>
        <dbReference type="ARBA" id="ARBA00004635"/>
    </source>
</evidence>
<feature type="lipid moiety-binding region" description="N-palmitoyl cysteine" evidence="14">
    <location>
        <position position="22"/>
    </location>
</feature>
<comment type="subcellular location">
    <subcellularLocation>
        <location evidence="1">Cell outer membrane</location>
    </subcellularLocation>
    <subcellularLocation>
        <location evidence="2">Membrane</location>
        <topology evidence="2">Lipid-anchor</topology>
    </subcellularLocation>
</comment>
<dbReference type="InterPro" id="IPR022272">
    <property type="entry name" value="Lipocalin_CS"/>
</dbReference>
<evidence type="ECO:0000256" key="6">
    <source>
        <dbReference type="ARBA" id="ARBA00023121"/>
    </source>
</evidence>
<evidence type="ECO:0000256" key="12">
    <source>
        <dbReference type="ARBA" id="ARBA00071217"/>
    </source>
</evidence>
<evidence type="ECO:0000256" key="5">
    <source>
        <dbReference type="ARBA" id="ARBA00022729"/>
    </source>
</evidence>
<comment type="subunit">
    <text evidence="4">Homodimer.</text>
</comment>
<evidence type="ECO:0000256" key="4">
    <source>
        <dbReference type="ARBA" id="ARBA00011738"/>
    </source>
</evidence>
<keyword evidence="9" id="KW-0998">Cell outer membrane</keyword>
<dbReference type="InterPro" id="IPR012674">
    <property type="entry name" value="Calycin"/>
</dbReference>
<dbReference type="PROSITE" id="PS00213">
    <property type="entry name" value="LIPOCALIN"/>
    <property type="match status" value="1"/>
</dbReference>
<protein>
    <recommendedName>
        <fullName evidence="12">Outer membrane lipoprotein Blc</fullName>
    </recommendedName>
</protein>
<evidence type="ECO:0000256" key="1">
    <source>
        <dbReference type="ARBA" id="ARBA00004442"/>
    </source>
</evidence>
<dbReference type="EMBL" id="REFH01000010">
    <property type="protein sequence ID" value="RMA74955.1"/>
    <property type="molecule type" value="Genomic_DNA"/>
</dbReference>
<keyword evidence="5" id="KW-0732">Signal</keyword>
<evidence type="ECO:0000259" key="15">
    <source>
        <dbReference type="Pfam" id="PF08212"/>
    </source>
</evidence>
<dbReference type="RefSeq" id="WP_121925905.1">
    <property type="nucleotide sequence ID" value="NZ_CBCSGA010000004.1"/>
</dbReference>
<dbReference type="InterPro" id="IPR002446">
    <property type="entry name" value="Lipocalin_bac"/>
</dbReference>
<keyword evidence="8 14" id="KW-0564">Palmitate</keyword>
<accession>A0A3L9ZX15</accession>
<evidence type="ECO:0000256" key="14">
    <source>
        <dbReference type="PIRSR" id="PIRSR036893-52"/>
    </source>
</evidence>
<evidence type="ECO:0000256" key="9">
    <source>
        <dbReference type="ARBA" id="ARBA00023237"/>
    </source>
</evidence>
<dbReference type="FunFam" id="2.40.128.20:FF:000002">
    <property type="entry name" value="Outer membrane lipoprotein Blc"/>
    <property type="match status" value="1"/>
</dbReference>
<keyword evidence="6" id="KW-0446">Lipid-binding</keyword>
<sequence>MQTKKIIYLGTLFLFVATIYSCKTIPENATAVKPFNKEKYLGKWYEIARLDFMFEKNLNNTTAEYSLREDGTIKVENKGYNIKKDKWTQAIGKAKFVGNEDIAMLKVSFFGPFYAGYNVIAIDKEYKYALVAGKSTKYLWILSRENTIPENIKKDYLKIAENIGYNIKDLIWVKHDKQK</sequence>
<organism evidence="16 17">
    <name type="scientific">Flavobacterium weaverense</name>
    <dbReference type="NCBI Taxonomy" id="271156"/>
    <lineage>
        <taxon>Bacteria</taxon>
        <taxon>Pseudomonadati</taxon>
        <taxon>Bacteroidota</taxon>
        <taxon>Flavobacteriia</taxon>
        <taxon>Flavobacteriales</taxon>
        <taxon>Flavobacteriaceae</taxon>
        <taxon>Flavobacterium</taxon>
    </lineage>
</organism>
<dbReference type="PANTHER" id="PTHR10612">
    <property type="entry name" value="APOLIPOPROTEIN D"/>
    <property type="match status" value="1"/>
</dbReference>
<dbReference type="GO" id="GO:0008289">
    <property type="term" value="F:lipid binding"/>
    <property type="evidence" value="ECO:0007669"/>
    <property type="project" value="UniProtKB-KW"/>
</dbReference>
<dbReference type="OrthoDB" id="594739at2"/>
<evidence type="ECO:0000313" key="16">
    <source>
        <dbReference type="EMBL" id="RMA74955.1"/>
    </source>
</evidence>
<feature type="lipid moiety-binding region" description="S-diacylglycerol cysteine" evidence="14">
    <location>
        <position position="22"/>
    </location>
</feature>
<evidence type="ECO:0000256" key="7">
    <source>
        <dbReference type="ARBA" id="ARBA00023136"/>
    </source>
</evidence>
<keyword evidence="17" id="KW-1185">Reference proteome</keyword>